<evidence type="ECO:0000256" key="5">
    <source>
        <dbReference type="ARBA" id="ARBA00022679"/>
    </source>
</evidence>
<dbReference type="InterPro" id="IPR013656">
    <property type="entry name" value="PAS_4"/>
</dbReference>
<dbReference type="Pfam" id="PF00072">
    <property type="entry name" value="Response_reg"/>
    <property type="match status" value="1"/>
</dbReference>
<dbReference type="InterPro" id="IPR036097">
    <property type="entry name" value="HisK_dim/P_sf"/>
</dbReference>
<evidence type="ECO:0000256" key="4">
    <source>
        <dbReference type="ARBA" id="ARBA00022553"/>
    </source>
</evidence>
<dbReference type="Gene3D" id="1.10.287.130">
    <property type="match status" value="1"/>
</dbReference>
<evidence type="ECO:0000256" key="7">
    <source>
        <dbReference type="ARBA" id="ARBA00023012"/>
    </source>
</evidence>
<dbReference type="SMART" id="SM00388">
    <property type="entry name" value="HisKA"/>
    <property type="match status" value="1"/>
</dbReference>
<dbReference type="InterPro" id="IPR036890">
    <property type="entry name" value="HATPase_C_sf"/>
</dbReference>
<gene>
    <name evidence="12" type="ORF">FHS02_002754</name>
</gene>
<dbReference type="CDD" id="cd17580">
    <property type="entry name" value="REC_2_DhkD-like"/>
    <property type="match status" value="1"/>
</dbReference>
<comment type="caution">
    <text evidence="12">The sequence shown here is derived from an EMBL/GenBank/DDBJ whole genome shotgun (WGS) entry which is preliminary data.</text>
</comment>
<feature type="domain" description="Histidine kinase" evidence="10">
    <location>
        <begin position="463"/>
        <end position="681"/>
    </location>
</feature>
<reference evidence="12 13" key="1">
    <citation type="submission" date="2020-08" db="EMBL/GenBank/DDBJ databases">
        <title>Genomic Encyclopedia of Type Strains, Phase III (KMG-III): the genomes of soil and plant-associated and newly described type strains.</title>
        <authorList>
            <person name="Whitman W."/>
        </authorList>
    </citation>
    <scope>NUCLEOTIDE SEQUENCE [LARGE SCALE GENOMIC DNA]</scope>
    <source>
        <strain evidence="12 13">CECT 7753</strain>
    </source>
</reference>
<dbReference type="Gene3D" id="3.30.565.10">
    <property type="entry name" value="Histidine kinase-like ATPase, C-terminal domain"/>
    <property type="match status" value="1"/>
</dbReference>
<dbReference type="InterPro" id="IPR000014">
    <property type="entry name" value="PAS"/>
</dbReference>
<name>A0A7W5EB09_9BURK</name>
<dbReference type="Pfam" id="PF02518">
    <property type="entry name" value="HATPase_c"/>
    <property type="match status" value="1"/>
</dbReference>
<dbReference type="InterPro" id="IPR001789">
    <property type="entry name" value="Sig_transdc_resp-reg_receiver"/>
</dbReference>
<dbReference type="Gene3D" id="3.30.450.40">
    <property type="match status" value="1"/>
</dbReference>
<dbReference type="Pfam" id="PF01590">
    <property type="entry name" value="GAF"/>
    <property type="match status" value="1"/>
</dbReference>
<dbReference type="InterPro" id="IPR029016">
    <property type="entry name" value="GAF-like_dom_sf"/>
</dbReference>
<dbReference type="GO" id="GO:0009927">
    <property type="term" value="F:histidine phosphotransfer kinase activity"/>
    <property type="evidence" value="ECO:0007669"/>
    <property type="project" value="TreeGrafter"/>
</dbReference>
<evidence type="ECO:0000256" key="3">
    <source>
        <dbReference type="ARBA" id="ARBA00012438"/>
    </source>
</evidence>
<feature type="modified residue" description="4-aspartylphosphate" evidence="9">
    <location>
        <position position="754"/>
    </location>
</feature>
<proteinExistence type="predicted"/>
<protein>
    <recommendedName>
        <fullName evidence="3">histidine kinase</fullName>
        <ecNumber evidence="3">2.7.13.3</ecNumber>
    </recommendedName>
</protein>
<dbReference type="CDD" id="cd00130">
    <property type="entry name" value="PAS"/>
    <property type="match status" value="1"/>
</dbReference>
<comment type="catalytic activity">
    <reaction evidence="1">
        <text>ATP + protein L-histidine = ADP + protein N-phospho-L-histidine.</text>
        <dbReference type="EC" id="2.7.13.3"/>
    </reaction>
</comment>
<dbReference type="PROSITE" id="PS50110">
    <property type="entry name" value="RESPONSE_REGULATORY"/>
    <property type="match status" value="1"/>
</dbReference>
<dbReference type="Gene3D" id="3.30.450.20">
    <property type="entry name" value="PAS domain"/>
    <property type="match status" value="2"/>
</dbReference>
<dbReference type="PRINTS" id="PR00344">
    <property type="entry name" value="BCTRLSENSOR"/>
</dbReference>
<dbReference type="EC" id="2.7.13.3" evidence="3"/>
<dbReference type="SUPFAM" id="SSF52172">
    <property type="entry name" value="CheY-like"/>
    <property type="match status" value="1"/>
</dbReference>
<dbReference type="Proteomes" id="UP000584325">
    <property type="component" value="Unassembled WGS sequence"/>
</dbReference>
<dbReference type="SUPFAM" id="SSF55785">
    <property type="entry name" value="PYP-like sensor domain (PAS domain)"/>
    <property type="match status" value="1"/>
</dbReference>
<dbReference type="PROSITE" id="PS50109">
    <property type="entry name" value="HIS_KIN"/>
    <property type="match status" value="1"/>
</dbReference>
<dbReference type="PANTHER" id="PTHR43047:SF72">
    <property type="entry name" value="OSMOSENSING HISTIDINE PROTEIN KINASE SLN1"/>
    <property type="match status" value="1"/>
</dbReference>
<dbReference type="SMART" id="SM00065">
    <property type="entry name" value="GAF"/>
    <property type="match status" value="1"/>
</dbReference>
<dbReference type="GO" id="GO:0005886">
    <property type="term" value="C:plasma membrane"/>
    <property type="evidence" value="ECO:0007669"/>
    <property type="project" value="UniProtKB-SubCell"/>
</dbReference>
<dbReference type="SMART" id="SM00387">
    <property type="entry name" value="HATPase_c"/>
    <property type="match status" value="1"/>
</dbReference>
<keyword evidence="4 9" id="KW-0597">Phosphoprotein</keyword>
<dbReference type="SUPFAM" id="SSF55874">
    <property type="entry name" value="ATPase domain of HSP90 chaperone/DNA topoisomerase II/histidine kinase"/>
    <property type="match status" value="1"/>
</dbReference>
<evidence type="ECO:0000256" key="6">
    <source>
        <dbReference type="ARBA" id="ARBA00022777"/>
    </source>
</evidence>
<dbReference type="SUPFAM" id="SSF55781">
    <property type="entry name" value="GAF domain-like"/>
    <property type="match status" value="1"/>
</dbReference>
<dbReference type="EMBL" id="JACHXS010000004">
    <property type="protein sequence ID" value="MBB3221944.1"/>
    <property type="molecule type" value="Genomic_DNA"/>
</dbReference>
<keyword evidence="7" id="KW-0902">Two-component regulatory system</keyword>
<dbReference type="CDD" id="cd00082">
    <property type="entry name" value="HisKA"/>
    <property type="match status" value="1"/>
</dbReference>
<dbReference type="Pfam" id="PF08448">
    <property type="entry name" value="PAS_4"/>
    <property type="match status" value="1"/>
</dbReference>
<dbReference type="Gene3D" id="3.40.50.2300">
    <property type="match status" value="1"/>
</dbReference>
<keyword evidence="6" id="KW-0418">Kinase</keyword>
<dbReference type="FunFam" id="3.30.565.10:FF:000006">
    <property type="entry name" value="Sensor histidine kinase WalK"/>
    <property type="match status" value="1"/>
</dbReference>
<evidence type="ECO:0000256" key="2">
    <source>
        <dbReference type="ARBA" id="ARBA00004429"/>
    </source>
</evidence>
<dbReference type="InterPro" id="IPR004358">
    <property type="entry name" value="Sig_transdc_His_kin-like_C"/>
</dbReference>
<dbReference type="InterPro" id="IPR003018">
    <property type="entry name" value="GAF"/>
</dbReference>
<evidence type="ECO:0000256" key="9">
    <source>
        <dbReference type="PROSITE-ProRule" id="PRU00169"/>
    </source>
</evidence>
<dbReference type="FunFam" id="1.10.287.130:FF:000001">
    <property type="entry name" value="Two-component sensor histidine kinase"/>
    <property type="match status" value="1"/>
</dbReference>
<dbReference type="RefSeq" id="WP_175424952.1">
    <property type="nucleotide sequence ID" value="NZ_CP040017.1"/>
</dbReference>
<evidence type="ECO:0000256" key="8">
    <source>
        <dbReference type="ARBA" id="ARBA00023136"/>
    </source>
</evidence>
<evidence type="ECO:0000256" key="1">
    <source>
        <dbReference type="ARBA" id="ARBA00000085"/>
    </source>
</evidence>
<dbReference type="InterPro" id="IPR003594">
    <property type="entry name" value="HATPase_dom"/>
</dbReference>
<dbReference type="AlphaFoldDB" id="A0A7W5EB09"/>
<sequence>MDNSPAFRPLFAGEGVVRALLRARDWSDFPFGAPEAWPAEIRRTIDMVLDAPAPISFYWGPDCLYFYNDAYLQVLGDKHPAALASPFWGSWEELREGFTPILAEALAGRACNLSDIRFTVVRDGVPETAYFSYALFPVFDAAGNVAGILNPAADTTATFISNRRREFQLRLGDLLRALTDPAEVVAEASALLGEYLGVGRVAYLTVDDGGAAGSVGRDWTNGSLPSVAGTAVNLDDFGIFAAEGARAGRPLIVGDASTDKRCAPYAHAYAALGVRAVLAIPLLKNGRLRVILNAHDAAPHRWTKAQVGMAEDMLERTWAAVETASAQAALRRERDESEYIFDNMAEGFALLDPDWRIVRMNAEGLRLTHQTTAGVIGRSHWELWPDLLGTPVEALYRQVRDQRTSGTIDIPYTLPGGDVWMEVRAYPALEGGLALFFRDVSARKQAETQLREADRRKDEFLAMLAHELRNPLAPISAAADLLQLGKVDEARVRQTSQIIGRQVRHMTSLVDDLLDVSRVTRGLAELDMQGLDLHRIVTDAIEQVTPLIRMRGHHLALELTPAAPLVMGDRNRLVQVFANLLNNAAKYTPEGGHIGLRTEVRPGNVLFHVTDTGIGMAPELAARAFDLFSQAERSSDRSLGGLGLGLALVKSLVQLHGGTVTCASGGLGQGSRFTVCLPRLAAQEDDGAGVLAVEPALHDGGGPLRIMVVDDNVDAASILALLLESAGHQVVVEYDARDALALSTAGSWDVFLLDIGLPGMDGNELAQRLRAQTGTAGATLIAVTGYGQESDRAQTAAAGFDHHLVKPVDIDELFAILATVTRAGA</sequence>
<evidence type="ECO:0000259" key="11">
    <source>
        <dbReference type="PROSITE" id="PS50110"/>
    </source>
</evidence>
<organism evidence="12 13">
    <name type="scientific">Pseudoduganella umbonata</name>
    <dbReference type="NCBI Taxonomy" id="864828"/>
    <lineage>
        <taxon>Bacteria</taxon>
        <taxon>Pseudomonadati</taxon>
        <taxon>Pseudomonadota</taxon>
        <taxon>Betaproteobacteria</taxon>
        <taxon>Burkholderiales</taxon>
        <taxon>Oxalobacteraceae</taxon>
        <taxon>Telluria group</taxon>
        <taxon>Pseudoduganella</taxon>
    </lineage>
</organism>
<dbReference type="InterPro" id="IPR035965">
    <property type="entry name" value="PAS-like_dom_sf"/>
</dbReference>
<evidence type="ECO:0000313" key="13">
    <source>
        <dbReference type="Proteomes" id="UP000584325"/>
    </source>
</evidence>
<comment type="subcellular location">
    <subcellularLocation>
        <location evidence="2">Cell inner membrane</location>
        <topology evidence="2">Multi-pass membrane protein</topology>
    </subcellularLocation>
</comment>
<evidence type="ECO:0000259" key="10">
    <source>
        <dbReference type="PROSITE" id="PS50109"/>
    </source>
</evidence>
<dbReference type="InterPro" id="IPR003661">
    <property type="entry name" value="HisK_dim/P_dom"/>
</dbReference>
<dbReference type="SUPFAM" id="SSF47384">
    <property type="entry name" value="Homodimeric domain of signal transducing histidine kinase"/>
    <property type="match status" value="1"/>
</dbReference>
<dbReference type="GO" id="GO:0000155">
    <property type="term" value="F:phosphorelay sensor kinase activity"/>
    <property type="evidence" value="ECO:0007669"/>
    <property type="project" value="InterPro"/>
</dbReference>
<feature type="domain" description="Response regulatory" evidence="11">
    <location>
        <begin position="705"/>
        <end position="821"/>
    </location>
</feature>
<evidence type="ECO:0000313" key="12">
    <source>
        <dbReference type="EMBL" id="MBB3221944.1"/>
    </source>
</evidence>
<dbReference type="InterPro" id="IPR005467">
    <property type="entry name" value="His_kinase_dom"/>
</dbReference>
<dbReference type="SMART" id="SM00448">
    <property type="entry name" value="REC"/>
    <property type="match status" value="1"/>
</dbReference>
<accession>A0A7W5EB09</accession>
<keyword evidence="5" id="KW-0808">Transferase</keyword>
<keyword evidence="8" id="KW-0472">Membrane</keyword>
<dbReference type="PANTHER" id="PTHR43047">
    <property type="entry name" value="TWO-COMPONENT HISTIDINE PROTEIN KINASE"/>
    <property type="match status" value="1"/>
</dbReference>
<dbReference type="NCBIfam" id="TIGR00229">
    <property type="entry name" value="sensory_box"/>
    <property type="match status" value="1"/>
</dbReference>
<dbReference type="InterPro" id="IPR011006">
    <property type="entry name" value="CheY-like_superfamily"/>
</dbReference>
<dbReference type="Pfam" id="PF00512">
    <property type="entry name" value="HisKA"/>
    <property type="match status" value="1"/>
</dbReference>